<name>A0ABR6LY75_9ACTN</name>
<gene>
    <name evidence="1" type="ORF">BJY27_008359</name>
</gene>
<accession>A0ABR6LY75</accession>
<evidence type="ECO:0000313" key="2">
    <source>
        <dbReference type="Proteomes" id="UP000530530"/>
    </source>
</evidence>
<organism evidence="1 2">
    <name type="scientific">Streptomyces rapamycinicus</name>
    <dbReference type="NCBI Taxonomy" id="1226757"/>
    <lineage>
        <taxon>Bacteria</taxon>
        <taxon>Bacillati</taxon>
        <taxon>Actinomycetota</taxon>
        <taxon>Actinomycetes</taxon>
        <taxon>Kitasatosporales</taxon>
        <taxon>Streptomycetaceae</taxon>
        <taxon>Streptomyces</taxon>
        <taxon>Streptomyces violaceusniger group</taxon>
    </lineage>
</organism>
<reference evidence="1 2" key="1">
    <citation type="submission" date="2020-08" db="EMBL/GenBank/DDBJ databases">
        <title>Sequencing the genomes of 1000 actinobacteria strains.</title>
        <authorList>
            <person name="Klenk H.-P."/>
        </authorList>
    </citation>
    <scope>NUCLEOTIDE SEQUENCE [LARGE SCALE GENOMIC DNA]</scope>
    <source>
        <strain evidence="1 2">DSM 41530</strain>
    </source>
</reference>
<comment type="caution">
    <text evidence="1">The sequence shown here is derived from an EMBL/GenBank/DDBJ whole genome shotgun (WGS) entry which is preliminary data.</text>
</comment>
<keyword evidence="2" id="KW-1185">Reference proteome</keyword>
<sequence length="52" mass="5716">MEWTQLLEELADAVAARNGRVASLRNASTHVVELTARAIAADSRRSRPRIVS</sequence>
<dbReference type="RefSeq" id="WP_020874969.1">
    <property type="nucleotide sequence ID" value="NZ_CP157811.1"/>
</dbReference>
<dbReference type="EMBL" id="JACHNG010000002">
    <property type="protein sequence ID" value="MBB4787312.1"/>
    <property type="molecule type" value="Genomic_DNA"/>
</dbReference>
<evidence type="ECO:0000313" key="1">
    <source>
        <dbReference type="EMBL" id="MBB4787312.1"/>
    </source>
</evidence>
<dbReference type="Proteomes" id="UP000530530">
    <property type="component" value="Unassembled WGS sequence"/>
</dbReference>
<proteinExistence type="predicted"/>
<protein>
    <submittedName>
        <fullName evidence="1">Uncharacterized protein</fullName>
    </submittedName>
</protein>